<proteinExistence type="predicted"/>
<dbReference type="PATRIC" id="fig|476272.21.peg.2010"/>
<evidence type="ECO:0000313" key="2">
    <source>
        <dbReference type="Proteomes" id="UP000003100"/>
    </source>
</evidence>
<gene>
    <name evidence="1" type="ORF">RUMHYD_01970</name>
</gene>
<dbReference type="Proteomes" id="UP000003100">
    <property type="component" value="Unassembled WGS sequence"/>
</dbReference>
<name>C0CM89_BLAHS</name>
<organism evidence="1 2">
    <name type="scientific">Blautia hydrogenotrophica (strain DSM 10507 / JCM 14656 / S5a33)</name>
    <name type="common">Ruminococcus hydrogenotrophicus</name>
    <dbReference type="NCBI Taxonomy" id="476272"/>
    <lineage>
        <taxon>Bacteria</taxon>
        <taxon>Bacillati</taxon>
        <taxon>Bacillota</taxon>
        <taxon>Clostridia</taxon>
        <taxon>Lachnospirales</taxon>
        <taxon>Lachnospiraceae</taxon>
        <taxon>Blautia</taxon>
    </lineage>
</organism>
<dbReference type="EMBL" id="ACBZ01000101">
    <property type="protein sequence ID" value="EEG49159.1"/>
    <property type="molecule type" value="Genomic_DNA"/>
</dbReference>
<reference evidence="1 2" key="2">
    <citation type="submission" date="2009-02" db="EMBL/GenBank/DDBJ databases">
        <title>Draft genome sequence of Blautia hydrogenotrophica DSM 10507 (Ruminococcus hydrogenotrophicus DSM 10507).</title>
        <authorList>
            <person name="Sudarsanam P."/>
            <person name="Ley R."/>
            <person name="Guruge J."/>
            <person name="Turnbaugh P.J."/>
            <person name="Mahowald M."/>
            <person name="Liep D."/>
            <person name="Gordon J."/>
        </authorList>
    </citation>
    <scope>NUCLEOTIDE SEQUENCE [LARGE SCALE GENOMIC DNA]</scope>
    <source>
        <strain evidence="2">DSM 10507 / JCM 14656 / S5a33</strain>
    </source>
</reference>
<evidence type="ECO:0000313" key="1">
    <source>
        <dbReference type="EMBL" id="EEG49159.1"/>
    </source>
</evidence>
<dbReference type="GeneID" id="86822296"/>
<comment type="caution">
    <text evidence="1">The sequence shown here is derived from an EMBL/GenBank/DDBJ whole genome shotgun (WGS) entry which is preliminary data.</text>
</comment>
<dbReference type="HOGENOM" id="CLU_2244728_0_0_9"/>
<reference evidence="1 2" key="1">
    <citation type="submission" date="2009-01" db="EMBL/GenBank/DDBJ databases">
        <authorList>
            <person name="Fulton L."/>
            <person name="Clifton S."/>
            <person name="Fulton B."/>
            <person name="Xu J."/>
            <person name="Minx P."/>
            <person name="Pepin K.H."/>
            <person name="Johnson M."/>
            <person name="Bhonagiri V."/>
            <person name="Nash W.E."/>
            <person name="Mardis E.R."/>
            <person name="Wilson R.K."/>
        </authorList>
    </citation>
    <scope>NUCLEOTIDE SEQUENCE [LARGE SCALE GENOMIC DNA]</scope>
    <source>
        <strain evidence="2">DSM 10507 / JCM 14656 / S5a33</strain>
    </source>
</reference>
<dbReference type="RefSeq" id="WP_005948901.1">
    <property type="nucleotide sequence ID" value="NZ_CP136423.1"/>
</dbReference>
<keyword evidence="2" id="KW-1185">Reference proteome</keyword>
<accession>C0CM89</accession>
<sequence length="104" mass="12386">MTKKTFFHSTLREVKLYIDAFYMEKDYQSKCIEHQSWLTGAYVMNAVVAAFNKKAKYPENPLLENTKTIKEIAKNNNKSEEEMNQELLYMTLRVRQTNARLEKR</sequence>
<dbReference type="AlphaFoldDB" id="C0CM89"/>
<protein>
    <submittedName>
        <fullName evidence="1">Uncharacterized protein</fullName>
    </submittedName>
</protein>